<reference evidence="2 3" key="1">
    <citation type="journal article" date="2015" name="Proc. Natl. Acad. Sci. U.S.A.">
        <title>The resurrection genome of Boea hygrometrica: A blueprint for survival of dehydration.</title>
        <authorList>
            <person name="Xiao L."/>
            <person name="Yang G."/>
            <person name="Zhang L."/>
            <person name="Yang X."/>
            <person name="Zhao S."/>
            <person name="Ji Z."/>
            <person name="Zhou Q."/>
            <person name="Hu M."/>
            <person name="Wang Y."/>
            <person name="Chen M."/>
            <person name="Xu Y."/>
            <person name="Jin H."/>
            <person name="Xiao X."/>
            <person name="Hu G."/>
            <person name="Bao F."/>
            <person name="Hu Y."/>
            <person name="Wan P."/>
            <person name="Li L."/>
            <person name="Deng X."/>
            <person name="Kuang T."/>
            <person name="Xiang C."/>
            <person name="Zhu J.K."/>
            <person name="Oliver M.J."/>
            <person name="He Y."/>
        </authorList>
    </citation>
    <scope>NUCLEOTIDE SEQUENCE [LARGE SCALE GENOMIC DNA]</scope>
    <source>
        <strain evidence="3">cv. XS01</strain>
    </source>
</reference>
<feature type="compositionally biased region" description="Basic and acidic residues" evidence="1">
    <location>
        <begin position="23"/>
        <end position="34"/>
    </location>
</feature>
<feature type="region of interest" description="Disordered" evidence="1">
    <location>
        <begin position="115"/>
        <end position="156"/>
    </location>
</feature>
<feature type="compositionally biased region" description="Basic residues" evidence="1">
    <location>
        <begin position="1"/>
        <end position="10"/>
    </location>
</feature>
<proteinExistence type="predicted"/>
<feature type="region of interest" description="Disordered" evidence="1">
    <location>
        <begin position="1"/>
        <end position="34"/>
    </location>
</feature>
<dbReference type="AlphaFoldDB" id="A0A2Z7CGL4"/>
<dbReference type="Proteomes" id="UP000250235">
    <property type="component" value="Unassembled WGS sequence"/>
</dbReference>
<protein>
    <submittedName>
        <fullName evidence="2">Protein binding protein</fullName>
    </submittedName>
</protein>
<name>A0A2Z7CGL4_9LAMI</name>
<accession>A0A2Z7CGL4</accession>
<evidence type="ECO:0000313" key="2">
    <source>
        <dbReference type="EMBL" id="KZV46182.1"/>
    </source>
</evidence>
<sequence length="156" mass="17613">MKRKLKKRSKTCSGAGEDGQLATERRESAATKEKFSNKVSCPEIELQLLRNDNCGLQNVVTLYYKNIDCRTSQLVEAKKEYKSNQVALEASHTTTSGHTEIGRCMSKKIERMKDLQEDNGVTFDDEWKEEPEENPEDEGLVEIPVEAVGEGEIVDE</sequence>
<dbReference type="EMBL" id="KQ995695">
    <property type="protein sequence ID" value="KZV46182.1"/>
    <property type="molecule type" value="Genomic_DNA"/>
</dbReference>
<evidence type="ECO:0000313" key="3">
    <source>
        <dbReference type="Proteomes" id="UP000250235"/>
    </source>
</evidence>
<organism evidence="2 3">
    <name type="scientific">Dorcoceras hygrometricum</name>
    <dbReference type="NCBI Taxonomy" id="472368"/>
    <lineage>
        <taxon>Eukaryota</taxon>
        <taxon>Viridiplantae</taxon>
        <taxon>Streptophyta</taxon>
        <taxon>Embryophyta</taxon>
        <taxon>Tracheophyta</taxon>
        <taxon>Spermatophyta</taxon>
        <taxon>Magnoliopsida</taxon>
        <taxon>eudicotyledons</taxon>
        <taxon>Gunneridae</taxon>
        <taxon>Pentapetalae</taxon>
        <taxon>asterids</taxon>
        <taxon>lamiids</taxon>
        <taxon>Lamiales</taxon>
        <taxon>Gesneriaceae</taxon>
        <taxon>Didymocarpoideae</taxon>
        <taxon>Trichosporeae</taxon>
        <taxon>Loxocarpinae</taxon>
        <taxon>Dorcoceras</taxon>
    </lineage>
</organism>
<gene>
    <name evidence="2" type="ORF">F511_15192</name>
</gene>
<keyword evidence="3" id="KW-1185">Reference proteome</keyword>
<evidence type="ECO:0000256" key="1">
    <source>
        <dbReference type="SAM" id="MobiDB-lite"/>
    </source>
</evidence>
<feature type="compositionally biased region" description="Acidic residues" evidence="1">
    <location>
        <begin position="123"/>
        <end position="140"/>
    </location>
</feature>